<dbReference type="SUPFAM" id="SSF54171">
    <property type="entry name" value="DNA-binding domain"/>
    <property type="match status" value="1"/>
</dbReference>
<evidence type="ECO:0000313" key="11">
    <source>
        <dbReference type="RefSeq" id="XP_010508039.1"/>
    </source>
</evidence>
<dbReference type="PROSITE" id="PS51032">
    <property type="entry name" value="AP2_ERF"/>
    <property type="match status" value="1"/>
</dbReference>
<dbReference type="CDD" id="cd00018">
    <property type="entry name" value="AP2"/>
    <property type="match status" value="1"/>
</dbReference>
<reference evidence="11" key="2">
    <citation type="submission" date="2025-08" db="UniProtKB">
        <authorList>
            <consortium name="RefSeq"/>
        </authorList>
    </citation>
    <scope>IDENTIFICATION</scope>
    <source>
        <tissue evidence="11">Leaf</tissue>
    </source>
</reference>
<protein>
    <submittedName>
        <fullName evidence="11">Ethylene-responsive transcription factor CRF5-like</fullName>
    </submittedName>
</protein>
<reference evidence="10" key="1">
    <citation type="journal article" date="2014" name="Nat. Commun.">
        <title>The emerging biofuel crop Camelina sativa retains a highly undifferentiated hexaploid genome structure.</title>
        <authorList>
            <person name="Kagale S."/>
            <person name="Koh C."/>
            <person name="Nixon J."/>
            <person name="Bollina V."/>
            <person name="Clarke W.E."/>
            <person name="Tuteja R."/>
            <person name="Spillane C."/>
            <person name="Robinson S.J."/>
            <person name="Links M.G."/>
            <person name="Clarke C."/>
            <person name="Higgins E.E."/>
            <person name="Huebert T."/>
            <person name="Sharpe A.G."/>
            <person name="Parkin I.A."/>
        </authorList>
    </citation>
    <scope>NUCLEOTIDE SEQUENCE [LARGE SCALE GENOMIC DNA]</scope>
    <source>
        <strain evidence="10">cv. DH55</strain>
    </source>
</reference>
<evidence type="ECO:0000259" key="9">
    <source>
        <dbReference type="PROSITE" id="PS51032"/>
    </source>
</evidence>
<dbReference type="InterPro" id="IPR050913">
    <property type="entry name" value="AP2/ERF_ERF"/>
</dbReference>
<evidence type="ECO:0000256" key="3">
    <source>
        <dbReference type="ARBA" id="ARBA00023015"/>
    </source>
</evidence>
<evidence type="ECO:0000256" key="5">
    <source>
        <dbReference type="ARBA" id="ARBA00023159"/>
    </source>
</evidence>
<comment type="subcellular location">
    <subcellularLocation>
        <location evidence="1">Nucleus</location>
    </subcellularLocation>
</comment>
<evidence type="ECO:0000256" key="2">
    <source>
        <dbReference type="ARBA" id="ARBA00022745"/>
    </source>
</evidence>
<keyword evidence="5" id="KW-0010">Activator</keyword>
<keyword evidence="3" id="KW-0805">Transcription regulation</keyword>
<sequence>MKSKERKVKYTVHRKITSLPFNGFPKTVKIIVTDPCATDSSSDDEEEYDNKSLPPRVKRFVEEIRFCNNDDGDKPERKVKSKSETAAKVVVKPVVKYRGVRQRPWGKYAAEIRDPSTRTRLWLGTFATAEEAALGYDRAAIRLKGHNAQTNFLTPPPPPPLPPVIDLETVSGCDSAKESQISSSLCSPTSVLRFGHYEETEFRTEPMTKQEEALLSSDPFFLPDLFRSGDFFWDSKFTPDPLFLLDETTHNNQNNNTVSESFPLGVIGDFSSWDVDEFFQDHLFDK</sequence>
<evidence type="ECO:0000256" key="6">
    <source>
        <dbReference type="ARBA" id="ARBA00023163"/>
    </source>
</evidence>
<name>A0ABM0YYT2_CAMSA</name>
<organism evidence="10 11">
    <name type="scientific">Camelina sativa</name>
    <name type="common">False flax</name>
    <name type="synonym">Myagrum sativum</name>
    <dbReference type="NCBI Taxonomy" id="90675"/>
    <lineage>
        <taxon>Eukaryota</taxon>
        <taxon>Viridiplantae</taxon>
        <taxon>Streptophyta</taxon>
        <taxon>Embryophyta</taxon>
        <taxon>Tracheophyta</taxon>
        <taxon>Spermatophyta</taxon>
        <taxon>Magnoliopsida</taxon>
        <taxon>eudicotyledons</taxon>
        <taxon>Gunneridae</taxon>
        <taxon>Pentapetalae</taxon>
        <taxon>rosids</taxon>
        <taxon>malvids</taxon>
        <taxon>Brassicales</taxon>
        <taxon>Brassicaceae</taxon>
        <taxon>Camelineae</taxon>
        <taxon>Camelina</taxon>
    </lineage>
</organism>
<evidence type="ECO:0000313" key="10">
    <source>
        <dbReference type="Proteomes" id="UP000694864"/>
    </source>
</evidence>
<evidence type="ECO:0000256" key="7">
    <source>
        <dbReference type="ARBA" id="ARBA00023242"/>
    </source>
</evidence>
<evidence type="ECO:0000256" key="1">
    <source>
        <dbReference type="ARBA" id="ARBA00004123"/>
    </source>
</evidence>
<dbReference type="Proteomes" id="UP000694864">
    <property type="component" value="Chromosome 5"/>
</dbReference>
<dbReference type="PANTHER" id="PTHR31194">
    <property type="entry name" value="SHN SHINE , DNA BINDING / TRANSCRIPTION FACTOR"/>
    <property type="match status" value="1"/>
</dbReference>
<dbReference type="InterPro" id="IPR016177">
    <property type="entry name" value="DNA-bd_dom_sf"/>
</dbReference>
<dbReference type="PANTHER" id="PTHR31194:SF152">
    <property type="entry name" value="ETHYLENE-RESPONSIVE TRANSCRIPTION FACTOR CRF5-RELATED"/>
    <property type="match status" value="1"/>
</dbReference>
<dbReference type="InterPro" id="IPR001471">
    <property type="entry name" value="AP2/ERF_dom"/>
</dbReference>
<keyword evidence="2" id="KW-0936">Ethylene signaling pathway</keyword>
<dbReference type="Gene3D" id="3.30.730.10">
    <property type="entry name" value="AP2/ERF domain"/>
    <property type="match status" value="1"/>
</dbReference>
<dbReference type="GeneID" id="104784684"/>
<evidence type="ECO:0000256" key="4">
    <source>
        <dbReference type="ARBA" id="ARBA00023125"/>
    </source>
</evidence>
<dbReference type="RefSeq" id="XP_010508039.1">
    <property type="nucleotide sequence ID" value="XM_010509737.2"/>
</dbReference>
<accession>A0ABM0YYT2</accession>
<keyword evidence="7" id="KW-0539">Nucleus</keyword>
<proteinExistence type="inferred from homology"/>
<evidence type="ECO:0000256" key="8">
    <source>
        <dbReference type="ARBA" id="ARBA00024343"/>
    </source>
</evidence>
<keyword evidence="10" id="KW-1185">Reference proteome</keyword>
<dbReference type="Pfam" id="PF00847">
    <property type="entry name" value="AP2"/>
    <property type="match status" value="1"/>
</dbReference>
<gene>
    <name evidence="11" type="primary">LOC104784684</name>
</gene>
<dbReference type="PRINTS" id="PR00367">
    <property type="entry name" value="ETHRSPELEMNT"/>
</dbReference>
<dbReference type="InterPro" id="IPR036955">
    <property type="entry name" value="AP2/ERF_dom_sf"/>
</dbReference>
<keyword evidence="6" id="KW-0804">Transcription</keyword>
<feature type="domain" description="AP2/ERF" evidence="9">
    <location>
        <begin position="96"/>
        <end position="153"/>
    </location>
</feature>
<dbReference type="SMART" id="SM00380">
    <property type="entry name" value="AP2"/>
    <property type="match status" value="1"/>
</dbReference>
<comment type="similarity">
    <text evidence="8">Belongs to the AP2/ERF transcription factor family. ERF subfamily.</text>
</comment>
<keyword evidence="4" id="KW-0238">DNA-binding</keyword>